<accession>A0A1H1P0A2</accession>
<reference evidence="3" key="1">
    <citation type="submission" date="2016-10" db="EMBL/GenBank/DDBJ databases">
        <authorList>
            <person name="Varghese N."/>
            <person name="Submissions S."/>
        </authorList>
    </citation>
    <scope>NUCLEOTIDE SEQUENCE [LARGE SCALE GENOMIC DNA]</scope>
    <source>
        <strain evidence="3">DSM 22965</strain>
    </source>
</reference>
<dbReference type="Gene3D" id="3.60.10.10">
    <property type="entry name" value="Endonuclease/exonuclease/phosphatase"/>
    <property type="match status" value="1"/>
</dbReference>
<evidence type="ECO:0000313" key="3">
    <source>
        <dbReference type="Proteomes" id="UP000199649"/>
    </source>
</evidence>
<sequence length="277" mass="30124">MLGPVAAPALHVATWNVRRRMRAPLRPADRWRSRLPLLQVALRRERPTLLAVQEAMPDQAEAVGAALGARYRRVGVGRGRDGRGEGCPIFFDSDRLELVGWSQRALSDRPDDPGSMSWGNRIPRAAVEATLRDRETGVRFLAISTHFDVFSSASRVRSAHAVRDRVALHGLPALVLGDLNARPGSPMARALLAGGVLTDAWERAAVRVTPEWGTYAGYRRPRSDGRRIDWIATTPDVEVLRIGIDGDARASDHLPVHAAVRLPEPVDASAAAAGAES</sequence>
<gene>
    <name evidence="2" type="ORF">SAMN04489719_1413</name>
</gene>
<dbReference type="STRING" id="684552.SAMN04489719_1413"/>
<dbReference type="AlphaFoldDB" id="A0A1H1P0A2"/>
<keyword evidence="2" id="KW-0540">Nuclease</keyword>
<dbReference type="Pfam" id="PF03372">
    <property type="entry name" value="Exo_endo_phos"/>
    <property type="match status" value="1"/>
</dbReference>
<keyword evidence="2" id="KW-0269">Exonuclease</keyword>
<keyword evidence="2" id="KW-0378">Hydrolase</keyword>
<dbReference type="GO" id="GO:0004519">
    <property type="term" value="F:endonuclease activity"/>
    <property type="evidence" value="ECO:0007669"/>
    <property type="project" value="UniProtKB-KW"/>
</dbReference>
<keyword evidence="2" id="KW-0255">Endonuclease</keyword>
<name>A0A1H1P0A2_9MICO</name>
<dbReference type="GO" id="GO:0004527">
    <property type="term" value="F:exonuclease activity"/>
    <property type="evidence" value="ECO:0007669"/>
    <property type="project" value="UniProtKB-KW"/>
</dbReference>
<organism evidence="2 3">
    <name type="scientific">Agrococcus carbonis</name>
    <dbReference type="NCBI Taxonomy" id="684552"/>
    <lineage>
        <taxon>Bacteria</taxon>
        <taxon>Bacillati</taxon>
        <taxon>Actinomycetota</taxon>
        <taxon>Actinomycetes</taxon>
        <taxon>Micrococcales</taxon>
        <taxon>Microbacteriaceae</taxon>
        <taxon>Agrococcus</taxon>
    </lineage>
</organism>
<proteinExistence type="predicted"/>
<dbReference type="OrthoDB" id="9793162at2"/>
<keyword evidence="3" id="KW-1185">Reference proteome</keyword>
<dbReference type="EMBL" id="LT629734">
    <property type="protein sequence ID" value="SDS04623.1"/>
    <property type="molecule type" value="Genomic_DNA"/>
</dbReference>
<feature type="domain" description="Endonuclease/exonuclease/phosphatase" evidence="1">
    <location>
        <begin position="13"/>
        <end position="253"/>
    </location>
</feature>
<evidence type="ECO:0000259" key="1">
    <source>
        <dbReference type="Pfam" id="PF03372"/>
    </source>
</evidence>
<dbReference type="RefSeq" id="WP_092667569.1">
    <property type="nucleotide sequence ID" value="NZ_LT629734.1"/>
</dbReference>
<protein>
    <submittedName>
        <fullName evidence="2">Metal-dependent hydrolase, endonuclease/exonuclease/phosphatase family</fullName>
    </submittedName>
</protein>
<dbReference type="SUPFAM" id="SSF56219">
    <property type="entry name" value="DNase I-like"/>
    <property type="match status" value="1"/>
</dbReference>
<dbReference type="InterPro" id="IPR005135">
    <property type="entry name" value="Endo/exonuclease/phosphatase"/>
</dbReference>
<dbReference type="InterPro" id="IPR036691">
    <property type="entry name" value="Endo/exonu/phosph_ase_sf"/>
</dbReference>
<evidence type="ECO:0000313" key="2">
    <source>
        <dbReference type="EMBL" id="SDS04623.1"/>
    </source>
</evidence>
<dbReference type="Proteomes" id="UP000199649">
    <property type="component" value="Chromosome I"/>
</dbReference>